<dbReference type="OrthoDB" id="787152at2759"/>
<dbReference type="PANTHER" id="PTHR48235:SF1">
    <property type="entry name" value="OS01G0916700 PROTEIN"/>
    <property type="match status" value="1"/>
</dbReference>
<reference evidence="1 2" key="1">
    <citation type="journal article" date="2017" name="Nature">
        <title>The Apostasia genome and the evolution of orchids.</title>
        <authorList>
            <person name="Zhang G.Q."/>
            <person name="Liu K.W."/>
            <person name="Li Z."/>
            <person name="Lohaus R."/>
            <person name="Hsiao Y.Y."/>
            <person name="Niu S.C."/>
            <person name="Wang J.Y."/>
            <person name="Lin Y.C."/>
            <person name="Xu Q."/>
            <person name="Chen L.J."/>
            <person name="Yoshida K."/>
            <person name="Fujiwara S."/>
            <person name="Wang Z.W."/>
            <person name="Zhang Y.Q."/>
            <person name="Mitsuda N."/>
            <person name="Wang M."/>
            <person name="Liu G.H."/>
            <person name="Pecoraro L."/>
            <person name="Huang H.X."/>
            <person name="Xiao X.J."/>
            <person name="Lin M."/>
            <person name="Wu X.Y."/>
            <person name="Wu W.L."/>
            <person name="Chen Y.Y."/>
            <person name="Chang S.B."/>
            <person name="Sakamoto S."/>
            <person name="Ohme-Takagi M."/>
            <person name="Yagi M."/>
            <person name="Zeng S.J."/>
            <person name="Shen C.Y."/>
            <person name="Yeh C.M."/>
            <person name="Luo Y.B."/>
            <person name="Tsai W.C."/>
            <person name="Van de Peer Y."/>
            <person name="Liu Z.J."/>
        </authorList>
    </citation>
    <scope>NUCLEOTIDE SEQUENCE [LARGE SCALE GENOMIC DNA]</scope>
    <source>
        <strain evidence="2">cv. Shenzhen</strain>
        <tissue evidence="1">Stem</tissue>
    </source>
</reference>
<dbReference type="AlphaFoldDB" id="A0A2I0AHA4"/>
<sequence>MQPQLPSQSPRHHPCICFPLSTLNPNQQPHHHRHFHVLLHPHLPLLPLPPCRHHHPGFHHLHHLSAPIHLPQVSSNGYASFPPQVSLPPPAGDSADSVGPVILDASETWIPTKDEENFEMMDAEEEEGEEDIFVLTDEWREFFAKSEAKRKLGKQQSRSSRN</sequence>
<protein>
    <submittedName>
        <fullName evidence="1">Uncharacterized protein</fullName>
    </submittedName>
</protein>
<dbReference type="Proteomes" id="UP000236161">
    <property type="component" value="Unassembled WGS sequence"/>
</dbReference>
<proteinExistence type="predicted"/>
<name>A0A2I0AHA4_9ASPA</name>
<accession>A0A2I0AHA4</accession>
<dbReference type="STRING" id="1088818.A0A2I0AHA4"/>
<keyword evidence="2" id="KW-1185">Reference proteome</keyword>
<dbReference type="PANTHER" id="PTHR48235">
    <property type="entry name" value="OS01G0916700 PROTEIN"/>
    <property type="match status" value="1"/>
</dbReference>
<gene>
    <name evidence="1" type="ORF">AXF42_Ash000711</name>
</gene>
<organism evidence="1 2">
    <name type="scientific">Apostasia shenzhenica</name>
    <dbReference type="NCBI Taxonomy" id="1088818"/>
    <lineage>
        <taxon>Eukaryota</taxon>
        <taxon>Viridiplantae</taxon>
        <taxon>Streptophyta</taxon>
        <taxon>Embryophyta</taxon>
        <taxon>Tracheophyta</taxon>
        <taxon>Spermatophyta</taxon>
        <taxon>Magnoliopsida</taxon>
        <taxon>Liliopsida</taxon>
        <taxon>Asparagales</taxon>
        <taxon>Orchidaceae</taxon>
        <taxon>Apostasioideae</taxon>
        <taxon>Apostasia</taxon>
    </lineage>
</organism>
<evidence type="ECO:0000313" key="2">
    <source>
        <dbReference type="Proteomes" id="UP000236161"/>
    </source>
</evidence>
<dbReference type="EMBL" id="KZ451982">
    <property type="protein sequence ID" value="PKA54876.1"/>
    <property type="molecule type" value="Genomic_DNA"/>
</dbReference>
<evidence type="ECO:0000313" key="1">
    <source>
        <dbReference type="EMBL" id="PKA54876.1"/>
    </source>
</evidence>